<evidence type="ECO:0000313" key="2">
    <source>
        <dbReference type="Proteomes" id="UP000799753"/>
    </source>
</evidence>
<sequence>MSTTTLIPTFTFAAQEKEGSTQLDKHHIGSVALSNKEKRELVAETASINSATTTLVASDLPFTPAKSFHINSRGIPVLRLPFPPSELITTIHNLDGSVAYTSTRERRSSGNCVLSDAGGTDIIGTTYVFGPGKDPVLTRLDLGTSDLSANTIKTLSKWTTRTQTFLLPDGRTFTWSYKRAVGFGGEGKKGTALVLTMGEKRIAVLIRDGGTRTLGSSSSSAGNGGELVIGEEVGGNDYISEEVVVSSCLLMLKKEIDRRRMVQFIAISSAVSA</sequence>
<accession>A0A6A6RI67</accession>
<evidence type="ECO:0000313" key="1">
    <source>
        <dbReference type="EMBL" id="KAF2635209.1"/>
    </source>
</evidence>
<proteinExistence type="predicted"/>
<dbReference type="OrthoDB" id="5325862at2759"/>
<name>A0A6A6RI67_9PLEO</name>
<protein>
    <submittedName>
        <fullName evidence="1">Uncharacterized protein</fullName>
    </submittedName>
</protein>
<reference evidence="1" key="1">
    <citation type="journal article" date="2020" name="Stud. Mycol.">
        <title>101 Dothideomycetes genomes: a test case for predicting lifestyles and emergence of pathogens.</title>
        <authorList>
            <person name="Haridas S."/>
            <person name="Albert R."/>
            <person name="Binder M."/>
            <person name="Bloem J."/>
            <person name="Labutti K."/>
            <person name="Salamov A."/>
            <person name="Andreopoulos B."/>
            <person name="Baker S."/>
            <person name="Barry K."/>
            <person name="Bills G."/>
            <person name="Bluhm B."/>
            <person name="Cannon C."/>
            <person name="Castanera R."/>
            <person name="Culley D."/>
            <person name="Daum C."/>
            <person name="Ezra D."/>
            <person name="Gonzalez J."/>
            <person name="Henrissat B."/>
            <person name="Kuo A."/>
            <person name="Liang C."/>
            <person name="Lipzen A."/>
            <person name="Lutzoni F."/>
            <person name="Magnuson J."/>
            <person name="Mondo S."/>
            <person name="Nolan M."/>
            <person name="Ohm R."/>
            <person name="Pangilinan J."/>
            <person name="Park H.-J."/>
            <person name="Ramirez L."/>
            <person name="Alfaro M."/>
            <person name="Sun H."/>
            <person name="Tritt A."/>
            <person name="Yoshinaga Y."/>
            <person name="Zwiers L.-H."/>
            <person name="Turgeon B."/>
            <person name="Goodwin S."/>
            <person name="Spatafora J."/>
            <person name="Crous P."/>
            <person name="Grigoriev I."/>
        </authorList>
    </citation>
    <scope>NUCLEOTIDE SEQUENCE</scope>
    <source>
        <strain evidence="1">CBS 473.64</strain>
    </source>
</reference>
<dbReference type="Proteomes" id="UP000799753">
    <property type="component" value="Unassembled WGS sequence"/>
</dbReference>
<keyword evidence="2" id="KW-1185">Reference proteome</keyword>
<dbReference type="EMBL" id="MU006809">
    <property type="protein sequence ID" value="KAF2635209.1"/>
    <property type="molecule type" value="Genomic_DNA"/>
</dbReference>
<dbReference type="AlphaFoldDB" id="A0A6A6RI67"/>
<gene>
    <name evidence="1" type="ORF">P280DRAFT_473949</name>
</gene>
<organism evidence="1 2">
    <name type="scientific">Massarina eburnea CBS 473.64</name>
    <dbReference type="NCBI Taxonomy" id="1395130"/>
    <lineage>
        <taxon>Eukaryota</taxon>
        <taxon>Fungi</taxon>
        <taxon>Dikarya</taxon>
        <taxon>Ascomycota</taxon>
        <taxon>Pezizomycotina</taxon>
        <taxon>Dothideomycetes</taxon>
        <taxon>Pleosporomycetidae</taxon>
        <taxon>Pleosporales</taxon>
        <taxon>Massarineae</taxon>
        <taxon>Massarinaceae</taxon>
        <taxon>Massarina</taxon>
    </lineage>
</organism>